<sequence length="197" mass="20266">MAAKSYLKLRERERRRAAGARDLPERTLTDVRVNRLSTLLVGAGGGVVVGMTSVGAGSLMIVALLLLYPAIKAGQLVGTDLVQAVPLVASASLGHLLFGDFALGITGSVLVGAIPGVWLGARVSSRSPGGLVRRALAIVLLASGTKLLGASTPVVLAVVTTAIIGGAAAWAWVRVRHGEAPLAWQQRRRRRAAVAGG</sequence>
<feature type="transmembrane region" description="Helical" evidence="6">
    <location>
        <begin position="96"/>
        <end position="119"/>
    </location>
</feature>
<protein>
    <recommendedName>
        <fullName evidence="6">Probable membrane transporter protein</fullName>
    </recommendedName>
</protein>
<keyword evidence="5 6" id="KW-0472">Membrane</keyword>
<reference evidence="7 8" key="1">
    <citation type="submission" date="2023-12" db="EMBL/GenBank/DDBJ databases">
        <title>Blastococcus brunescens sp. nov., an actonobacterium isolated from sandstone collected in sahara desert.</title>
        <authorList>
            <person name="Gtari M."/>
            <person name="Ghodhbane F."/>
        </authorList>
    </citation>
    <scope>NUCLEOTIDE SEQUENCE [LARGE SCALE GENOMIC DNA]</scope>
    <source>
        <strain evidence="7 8">BMG 8361</strain>
    </source>
</reference>
<evidence type="ECO:0000313" key="7">
    <source>
        <dbReference type="EMBL" id="WRL67273.1"/>
    </source>
</evidence>
<comment type="subcellular location">
    <subcellularLocation>
        <location evidence="6">Cell membrane</location>
        <topology evidence="6">Multi-pass membrane protein</topology>
    </subcellularLocation>
    <subcellularLocation>
        <location evidence="1">Membrane</location>
        <topology evidence="1">Multi-pass membrane protein</topology>
    </subcellularLocation>
</comment>
<keyword evidence="3 6" id="KW-0812">Transmembrane</keyword>
<feature type="transmembrane region" description="Helical" evidence="6">
    <location>
        <begin position="39"/>
        <end position="68"/>
    </location>
</feature>
<gene>
    <name evidence="7" type="ORF">U6N30_00195</name>
</gene>
<dbReference type="Proteomes" id="UP001324287">
    <property type="component" value="Chromosome"/>
</dbReference>
<dbReference type="PANTHER" id="PTHR43701:SF2">
    <property type="entry name" value="MEMBRANE TRANSPORTER PROTEIN YJNA-RELATED"/>
    <property type="match status" value="1"/>
</dbReference>
<evidence type="ECO:0000256" key="3">
    <source>
        <dbReference type="ARBA" id="ARBA00022692"/>
    </source>
</evidence>
<dbReference type="InterPro" id="IPR002781">
    <property type="entry name" value="TM_pro_TauE-like"/>
</dbReference>
<evidence type="ECO:0000256" key="1">
    <source>
        <dbReference type="ARBA" id="ARBA00004141"/>
    </source>
</evidence>
<dbReference type="PANTHER" id="PTHR43701">
    <property type="entry name" value="MEMBRANE TRANSPORTER PROTEIN MJ0441-RELATED"/>
    <property type="match status" value="1"/>
</dbReference>
<dbReference type="Pfam" id="PF01925">
    <property type="entry name" value="TauE"/>
    <property type="match status" value="1"/>
</dbReference>
<comment type="similarity">
    <text evidence="2 6">Belongs to the 4-toluene sulfonate uptake permease (TSUP) (TC 2.A.102) family.</text>
</comment>
<keyword evidence="4 6" id="KW-1133">Transmembrane helix</keyword>
<organism evidence="7 8">
    <name type="scientific">Blastococcus brunescens</name>
    <dbReference type="NCBI Taxonomy" id="1564165"/>
    <lineage>
        <taxon>Bacteria</taxon>
        <taxon>Bacillati</taxon>
        <taxon>Actinomycetota</taxon>
        <taxon>Actinomycetes</taxon>
        <taxon>Geodermatophilales</taxon>
        <taxon>Geodermatophilaceae</taxon>
        <taxon>Blastococcus</taxon>
    </lineage>
</organism>
<feature type="transmembrane region" description="Helical" evidence="6">
    <location>
        <begin position="131"/>
        <end position="148"/>
    </location>
</feature>
<feature type="transmembrane region" description="Helical" evidence="6">
    <location>
        <begin position="154"/>
        <end position="173"/>
    </location>
</feature>
<dbReference type="InterPro" id="IPR051598">
    <property type="entry name" value="TSUP/Inactive_protease-like"/>
</dbReference>
<proteinExistence type="inferred from homology"/>
<evidence type="ECO:0000256" key="2">
    <source>
        <dbReference type="ARBA" id="ARBA00009142"/>
    </source>
</evidence>
<accession>A0ABZ1B8X6</accession>
<dbReference type="EMBL" id="CP141261">
    <property type="protein sequence ID" value="WRL67273.1"/>
    <property type="molecule type" value="Genomic_DNA"/>
</dbReference>
<evidence type="ECO:0000313" key="8">
    <source>
        <dbReference type="Proteomes" id="UP001324287"/>
    </source>
</evidence>
<keyword evidence="6" id="KW-1003">Cell membrane</keyword>
<keyword evidence="8" id="KW-1185">Reference proteome</keyword>
<evidence type="ECO:0000256" key="4">
    <source>
        <dbReference type="ARBA" id="ARBA00022989"/>
    </source>
</evidence>
<evidence type="ECO:0000256" key="5">
    <source>
        <dbReference type="ARBA" id="ARBA00023136"/>
    </source>
</evidence>
<evidence type="ECO:0000256" key="6">
    <source>
        <dbReference type="RuleBase" id="RU363041"/>
    </source>
</evidence>
<name>A0ABZ1B8X6_9ACTN</name>
<dbReference type="RefSeq" id="WP_324278580.1">
    <property type="nucleotide sequence ID" value="NZ_CP141261.1"/>
</dbReference>